<reference evidence="1 2" key="1">
    <citation type="journal article" date="2015" name="Proc. Natl. Acad. Sci. U.S.A.">
        <title>The resurrection genome of Boea hygrometrica: A blueprint for survival of dehydration.</title>
        <authorList>
            <person name="Xiao L."/>
            <person name="Yang G."/>
            <person name="Zhang L."/>
            <person name="Yang X."/>
            <person name="Zhao S."/>
            <person name="Ji Z."/>
            <person name="Zhou Q."/>
            <person name="Hu M."/>
            <person name="Wang Y."/>
            <person name="Chen M."/>
            <person name="Xu Y."/>
            <person name="Jin H."/>
            <person name="Xiao X."/>
            <person name="Hu G."/>
            <person name="Bao F."/>
            <person name="Hu Y."/>
            <person name="Wan P."/>
            <person name="Li L."/>
            <person name="Deng X."/>
            <person name="Kuang T."/>
            <person name="Xiang C."/>
            <person name="Zhu J.K."/>
            <person name="Oliver M.J."/>
            <person name="He Y."/>
        </authorList>
    </citation>
    <scope>NUCLEOTIDE SEQUENCE [LARGE SCALE GENOMIC DNA]</scope>
    <source>
        <strain evidence="2">cv. XS01</strain>
    </source>
</reference>
<keyword evidence="2" id="KW-1185">Reference proteome</keyword>
<dbReference type="EMBL" id="KV011839">
    <property type="protein sequence ID" value="KZV25658.1"/>
    <property type="molecule type" value="Genomic_DNA"/>
</dbReference>
<dbReference type="AlphaFoldDB" id="A0A2Z7AWE3"/>
<gene>
    <name evidence="1" type="ORF">F511_17801</name>
</gene>
<sequence length="79" mass="9133">MIKGQEELKNLRKKLLRRRVQLVVLRTQAQKHPARRNPITQMRTIRHLVARKMRMKTAIAAGESDDDVEWQTDTSAAAA</sequence>
<organism evidence="1 2">
    <name type="scientific">Dorcoceras hygrometricum</name>
    <dbReference type="NCBI Taxonomy" id="472368"/>
    <lineage>
        <taxon>Eukaryota</taxon>
        <taxon>Viridiplantae</taxon>
        <taxon>Streptophyta</taxon>
        <taxon>Embryophyta</taxon>
        <taxon>Tracheophyta</taxon>
        <taxon>Spermatophyta</taxon>
        <taxon>Magnoliopsida</taxon>
        <taxon>eudicotyledons</taxon>
        <taxon>Gunneridae</taxon>
        <taxon>Pentapetalae</taxon>
        <taxon>asterids</taxon>
        <taxon>lamiids</taxon>
        <taxon>Lamiales</taxon>
        <taxon>Gesneriaceae</taxon>
        <taxon>Didymocarpoideae</taxon>
        <taxon>Trichosporeae</taxon>
        <taxon>Loxocarpinae</taxon>
        <taxon>Dorcoceras</taxon>
    </lineage>
</organism>
<keyword evidence="1" id="KW-0396">Initiation factor</keyword>
<dbReference type="Proteomes" id="UP000250235">
    <property type="component" value="Unassembled WGS sequence"/>
</dbReference>
<accession>A0A2Z7AWE3</accession>
<proteinExistence type="predicted"/>
<evidence type="ECO:0000313" key="2">
    <source>
        <dbReference type="Proteomes" id="UP000250235"/>
    </source>
</evidence>
<keyword evidence="1" id="KW-0648">Protein biosynthesis</keyword>
<evidence type="ECO:0000313" key="1">
    <source>
        <dbReference type="EMBL" id="KZV25658.1"/>
    </source>
</evidence>
<protein>
    <submittedName>
        <fullName evidence="1">Eukaryotic translation initiation factor 5</fullName>
    </submittedName>
</protein>
<dbReference type="GO" id="GO:0003743">
    <property type="term" value="F:translation initiation factor activity"/>
    <property type="evidence" value="ECO:0007669"/>
    <property type="project" value="UniProtKB-KW"/>
</dbReference>
<name>A0A2Z7AWE3_9LAMI</name>